<dbReference type="EMBL" id="BGPR01095567">
    <property type="protein sequence ID" value="GBM38986.1"/>
    <property type="molecule type" value="Genomic_DNA"/>
</dbReference>
<dbReference type="InterPro" id="IPR036397">
    <property type="entry name" value="RNaseH_sf"/>
</dbReference>
<dbReference type="PANTHER" id="PTHR46060">
    <property type="entry name" value="MARINER MOS1 TRANSPOSASE-LIKE PROTEIN"/>
    <property type="match status" value="1"/>
</dbReference>
<evidence type="ECO:0000313" key="1">
    <source>
        <dbReference type="EMBL" id="GBM38986.1"/>
    </source>
</evidence>
<comment type="caution">
    <text evidence="1">The sequence shown here is derived from an EMBL/GenBank/DDBJ whole genome shotgun (WGS) entry which is preliminary data.</text>
</comment>
<dbReference type="Gene3D" id="3.30.420.10">
    <property type="entry name" value="Ribonuclease H-like superfamily/Ribonuclease H"/>
    <property type="match status" value="1"/>
</dbReference>
<evidence type="ECO:0000313" key="2">
    <source>
        <dbReference type="Proteomes" id="UP000499080"/>
    </source>
</evidence>
<gene>
    <name evidence="1" type="ORF">AVEN_169996_1</name>
</gene>
<dbReference type="Proteomes" id="UP000499080">
    <property type="component" value="Unassembled WGS sequence"/>
</dbReference>
<dbReference type="PANTHER" id="PTHR46060:SF1">
    <property type="entry name" value="MARINER MOS1 TRANSPOSASE-LIKE PROTEIN"/>
    <property type="match status" value="1"/>
</dbReference>
<name>A0A4Y2FES1_ARAVE</name>
<dbReference type="OrthoDB" id="10017160at2759"/>
<keyword evidence="2" id="KW-1185">Reference proteome</keyword>
<dbReference type="InterPro" id="IPR052709">
    <property type="entry name" value="Transposase-MT_Hybrid"/>
</dbReference>
<dbReference type="GO" id="GO:0003676">
    <property type="term" value="F:nucleic acid binding"/>
    <property type="evidence" value="ECO:0007669"/>
    <property type="project" value="InterPro"/>
</dbReference>
<proteinExistence type="predicted"/>
<accession>A0A4Y2FES1</accession>
<dbReference type="AlphaFoldDB" id="A0A4Y2FES1"/>
<organism evidence="1 2">
    <name type="scientific">Araneus ventricosus</name>
    <name type="common">Orbweaver spider</name>
    <name type="synonym">Epeira ventricosa</name>
    <dbReference type="NCBI Taxonomy" id="182803"/>
    <lineage>
        <taxon>Eukaryota</taxon>
        <taxon>Metazoa</taxon>
        <taxon>Ecdysozoa</taxon>
        <taxon>Arthropoda</taxon>
        <taxon>Chelicerata</taxon>
        <taxon>Arachnida</taxon>
        <taxon>Araneae</taxon>
        <taxon>Araneomorphae</taxon>
        <taxon>Entelegynae</taxon>
        <taxon>Araneoidea</taxon>
        <taxon>Araneidae</taxon>
        <taxon>Araneus</taxon>
    </lineage>
</organism>
<evidence type="ECO:0008006" key="3">
    <source>
        <dbReference type="Google" id="ProtNLM"/>
    </source>
</evidence>
<protein>
    <recommendedName>
        <fullName evidence="3">Histone-lysine N-methyltransferase SETMAR</fullName>
    </recommendedName>
</protein>
<sequence>MLPRSASCVVLLAFLKQKIGLWKIIYADIYFETSRRLRRAILASGVVLIHDNACLHSAVETHQLLGQFKWDVSDHPSYSSDLATSDFHLFSEMKNCLGDQSF</sequence>
<reference evidence="1 2" key="1">
    <citation type="journal article" date="2019" name="Sci. Rep.">
        <title>Orb-weaving spider Araneus ventricosus genome elucidates the spidroin gene catalogue.</title>
        <authorList>
            <person name="Kono N."/>
            <person name="Nakamura H."/>
            <person name="Ohtoshi R."/>
            <person name="Moran D.A.P."/>
            <person name="Shinohara A."/>
            <person name="Yoshida Y."/>
            <person name="Fujiwara M."/>
            <person name="Mori M."/>
            <person name="Tomita M."/>
            <person name="Arakawa K."/>
        </authorList>
    </citation>
    <scope>NUCLEOTIDE SEQUENCE [LARGE SCALE GENOMIC DNA]</scope>
</reference>